<name>A0ACC0X7L7_9ROSI</name>
<protein>
    <submittedName>
        <fullName evidence="1">Uncharacterized protein</fullName>
    </submittedName>
</protein>
<organism evidence="1 2">
    <name type="scientific">Pistacia integerrima</name>
    <dbReference type="NCBI Taxonomy" id="434235"/>
    <lineage>
        <taxon>Eukaryota</taxon>
        <taxon>Viridiplantae</taxon>
        <taxon>Streptophyta</taxon>
        <taxon>Embryophyta</taxon>
        <taxon>Tracheophyta</taxon>
        <taxon>Spermatophyta</taxon>
        <taxon>Magnoliopsida</taxon>
        <taxon>eudicotyledons</taxon>
        <taxon>Gunneridae</taxon>
        <taxon>Pentapetalae</taxon>
        <taxon>rosids</taxon>
        <taxon>malvids</taxon>
        <taxon>Sapindales</taxon>
        <taxon>Anacardiaceae</taxon>
        <taxon>Pistacia</taxon>
    </lineage>
</organism>
<evidence type="ECO:0000313" key="1">
    <source>
        <dbReference type="EMBL" id="KAJ0013269.1"/>
    </source>
</evidence>
<accession>A0ACC0X7L7</accession>
<proteinExistence type="predicted"/>
<dbReference type="Proteomes" id="UP001163603">
    <property type="component" value="Chromosome 13"/>
</dbReference>
<reference evidence="2" key="1">
    <citation type="journal article" date="2023" name="G3 (Bethesda)">
        <title>Genome assembly and association tests identify interacting loci associated with vigor, precocity, and sex in interspecific pistachio rootstocks.</title>
        <authorList>
            <person name="Palmer W."/>
            <person name="Jacygrad E."/>
            <person name="Sagayaradj S."/>
            <person name="Cavanaugh K."/>
            <person name="Han R."/>
            <person name="Bertier L."/>
            <person name="Beede B."/>
            <person name="Kafkas S."/>
            <person name="Golino D."/>
            <person name="Preece J."/>
            <person name="Michelmore R."/>
        </authorList>
    </citation>
    <scope>NUCLEOTIDE SEQUENCE [LARGE SCALE GENOMIC DNA]</scope>
</reference>
<gene>
    <name evidence="1" type="ORF">Pint_21380</name>
</gene>
<evidence type="ECO:0000313" key="2">
    <source>
        <dbReference type="Proteomes" id="UP001163603"/>
    </source>
</evidence>
<dbReference type="EMBL" id="CM047748">
    <property type="protein sequence ID" value="KAJ0013269.1"/>
    <property type="molecule type" value="Genomic_DNA"/>
</dbReference>
<keyword evidence="2" id="KW-1185">Reference proteome</keyword>
<comment type="caution">
    <text evidence="1">The sequence shown here is derived from an EMBL/GenBank/DDBJ whole genome shotgun (WGS) entry which is preliminary data.</text>
</comment>
<sequence>MKPYLVRFLSIFFLVYPLCQPSNCQQSYQENRQLNCQQDSSDITEGYLCYGSAGPQTLCQSYVTFRSRPPYDSPISIASLLGSEPSSVALVNNISSSDKIPSETIVIVPISCSCSNGIYQHNTSYKILISGETYFSVANNTYQGLSTCQALADQNNNDDGKNAAGSNLMVPLRCACPSADQIATGVSSLLSYIVTWSDSVTSIADTFEVNDNSILESNMLSLNGNIYPFTSLLVPLKTENCSTNPAKFFCSCANCSLTDGSTENHIVKPGGRKFPVKLVIILGIILSPIAP</sequence>